<dbReference type="InterPro" id="IPR051024">
    <property type="entry name" value="GlcNAc_Chitin_IntDeg"/>
</dbReference>
<name>A0A5M3WBU7_9ACTN</name>
<protein>
    <recommendedName>
        <fullName evidence="2">Chitin-binding type-4 domain-containing protein</fullName>
    </recommendedName>
</protein>
<dbReference type="Gene3D" id="2.70.50.50">
    <property type="entry name" value="chitin-binding protein cbp21"/>
    <property type="match status" value="1"/>
</dbReference>
<accession>A0A5M3WBU7</accession>
<dbReference type="EMBL" id="BLAD01000115">
    <property type="protein sequence ID" value="GES05859.1"/>
    <property type="molecule type" value="Genomic_DNA"/>
</dbReference>
<dbReference type="AlphaFoldDB" id="A0A5M3WBU7"/>
<reference evidence="3 4" key="1">
    <citation type="submission" date="2019-10" db="EMBL/GenBank/DDBJ databases">
        <title>Whole genome shotgun sequence of Acrocarpospora corrugata NBRC 13972.</title>
        <authorList>
            <person name="Ichikawa N."/>
            <person name="Kimura A."/>
            <person name="Kitahashi Y."/>
            <person name="Komaki H."/>
            <person name="Oguchi A."/>
        </authorList>
    </citation>
    <scope>NUCLEOTIDE SEQUENCE [LARGE SCALE GENOMIC DNA]</scope>
    <source>
        <strain evidence="3 4">NBRC 13972</strain>
    </source>
</reference>
<gene>
    <name evidence="3" type="ORF">Acor_79280</name>
</gene>
<evidence type="ECO:0000256" key="1">
    <source>
        <dbReference type="ARBA" id="ARBA00022729"/>
    </source>
</evidence>
<evidence type="ECO:0000313" key="4">
    <source>
        <dbReference type="Proteomes" id="UP000334990"/>
    </source>
</evidence>
<evidence type="ECO:0000313" key="3">
    <source>
        <dbReference type="EMBL" id="GES05859.1"/>
    </source>
</evidence>
<dbReference type="InterPro" id="IPR004302">
    <property type="entry name" value="Cellulose/chitin-bd_N"/>
</dbReference>
<dbReference type="Proteomes" id="UP000334990">
    <property type="component" value="Unassembled WGS sequence"/>
</dbReference>
<evidence type="ECO:0000259" key="2">
    <source>
        <dbReference type="Pfam" id="PF03067"/>
    </source>
</evidence>
<sequence>MATLDPMCWQAWQADPQAMWNWNGLYRDGVGGNHQAAVPDGTLCSGGNTWDGRYAAMDVPGAWKTVDKPARFTLNLLDQAIHGADYIRVYANKQGFNPKRSACAGVTWNWSARRAASPPAPRPPSR</sequence>
<dbReference type="SUPFAM" id="SSF81296">
    <property type="entry name" value="E set domains"/>
    <property type="match status" value="1"/>
</dbReference>
<comment type="caution">
    <text evidence="3">The sequence shown here is derived from an EMBL/GenBank/DDBJ whole genome shotgun (WGS) entry which is preliminary data.</text>
</comment>
<keyword evidence="1" id="KW-0732">Signal</keyword>
<dbReference type="PANTHER" id="PTHR34823:SF1">
    <property type="entry name" value="CHITIN-BINDING TYPE-4 DOMAIN-CONTAINING PROTEIN"/>
    <property type="match status" value="1"/>
</dbReference>
<dbReference type="Pfam" id="PF03067">
    <property type="entry name" value="LPMO_10"/>
    <property type="match status" value="1"/>
</dbReference>
<organism evidence="3 4">
    <name type="scientific">Acrocarpospora corrugata</name>
    <dbReference type="NCBI Taxonomy" id="35763"/>
    <lineage>
        <taxon>Bacteria</taxon>
        <taxon>Bacillati</taxon>
        <taxon>Actinomycetota</taxon>
        <taxon>Actinomycetes</taxon>
        <taxon>Streptosporangiales</taxon>
        <taxon>Streptosporangiaceae</taxon>
        <taxon>Acrocarpospora</taxon>
    </lineage>
</organism>
<dbReference type="InterPro" id="IPR014756">
    <property type="entry name" value="Ig_E-set"/>
</dbReference>
<proteinExistence type="predicted"/>
<keyword evidence="4" id="KW-1185">Reference proteome</keyword>
<dbReference type="PANTHER" id="PTHR34823">
    <property type="entry name" value="GLCNAC-BINDING PROTEIN A"/>
    <property type="match status" value="1"/>
</dbReference>
<feature type="domain" description="Chitin-binding type-4" evidence="2">
    <location>
        <begin position="5"/>
        <end position="100"/>
    </location>
</feature>